<dbReference type="GO" id="GO:0009904">
    <property type="term" value="P:chloroplast accumulation movement"/>
    <property type="evidence" value="ECO:0007669"/>
    <property type="project" value="TreeGrafter"/>
</dbReference>
<name>A0AAV8TEA3_9ROSI</name>
<comment type="similarity">
    <text evidence="1">Belongs to the WEB family.</text>
</comment>
<gene>
    <name evidence="4" type="ORF">K2173_006173</name>
</gene>
<keyword evidence="2 3" id="KW-0175">Coiled coil</keyword>
<dbReference type="EMBL" id="JAIWQS010000005">
    <property type="protein sequence ID" value="KAJ8764433.1"/>
    <property type="molecule type" value="Genomic_DNA"/>
</dbReference>
<proteinExistence type="inferred from homology"/>
<protein>
    <recommendedName>
        <fullName evidence="6">WEB family protein</fullName>
    </recommendedName>
</protein>
<dbReference type="PANTHER" id="PTHR32054">
    <property type="entry name" value="HEAVY CHAIN, PUTATIVE, EXPRESSED-RELATED-RELATED"/>
    <property type="match status" value="1"/>
</dbReference>
<organism evidence="4 5">
    <name type="scientific">Erythroxylum novogranatense</name>
    <dbReference type="NCBI Taxonomy" id="1862640"/>
    <lineage>
        <taxon>Eukaryota</taxon>
        <taxon>Viridiplantae</taxon>
        <taxon>Streptophyta</taxon>
        <taxon>Embryophyta</taxon>
        <taxon>Tracheophyta</taxon>
        <taxon>Spermatophyta</taxon>
        <taxon>Magnoliopsida</taxon>
        <taxon>eudicotyledons</taxon>
        <taxon>Gunneridae</taxon>
        <taxon>Pentapetalae</taxon>
        <taxon>rosids</taxon>
        <taxon>fabids</taxon>
        <taxon>Malpighiales</taxon>
        <taxon>Erythroxylaceae</taxon>
        <taxon>Erythroxylum</taxon>
    </lineage>
</organism>
<evidence type="ECO:0008006" key="6">
    <source>
        <dbReference type="Google" id="ProtNLM"/>
    </source>
</evidence>
<evidence type="ECO:0000313" key="5">
    <source>
        <dbReference type="Proteomes" id="UP001159364"/>
    </source>
</evidence>
<dbReference type="Proteomes" id="UP001159364">
    <property type="component" value="Linkage Group LG05"/>
</dbReference>
<dbReference type="PANTHER" id="PTHR32054:SF23">
    <property type="entry name" value="WEB FAMILY PLANT PROTEIN"/>
    <property type="match status" value="1"/>
</dbReference>
<reference evidence="4 5" key="1">
    <citation type="submission" date="2021-09" db="EMBL/GenBank/DDBJ databases">
        <title>Genomic insights and catalytic innovation underlie evolution of tropane alkaloids biosynthesis.</title>
        <authorList>
            <person name="Wang Y.-J."/>
            <person name="Tian T."/>
            <person name="Huang J.-P."/>
            <person name="Huang S.-X."/>
        </authorList>
    </citation>
    <scope>NUCLEOTIDE SEQUENCE [LARGE SCALE GENOMIC DNA]</scope>
    <source>
        <strain evidence="4">KIB-2018</strain>
        <tissue evidence="4">Leaf</tissue>
    </source>
</reference>
<accession>A0AAV8TEA3</accession>
<evidence type="ECO:0000256" key="1">
    <source>
        <dbReference type="ARBA" id="ARBA00005485"/>
    </source>
</evidence>
<sequence length="214" mass="24546">MDNKEAGKLVIMGRAEIDTRAPFRSVKEAVMLFGERVLVGEIYANKLKEIKTAGSESGLQARSRIDTLTAELEETKLSLQRAREEGNLMTYCIKSLKEELEQTKRELQWLKGRDVYQKRPLQHEIEDLKFVENTARVASIESPSEEATKEYQKKRYVKFASPLSLTKVIVTKEEMLERPASVKKTTGKRRSLGPIMGWLFSKRKGSQEHESPRD</sequence>
<dbReference type="GO" id="GO:0005829">
    <property type="term" value="C:cytosol"/>
    <property type="evidence" value="ECO:0007669"/>
    <property type="project" value="TreeGrafter"/>
</dbReference>
<evidence type="ECO:0000256" key="2">
    <source>
        <dbReference type="ARBA" id="ARBA00023054"/>
    </source>
</evidence>
<keyword evidence="5" id="KW-1185">Reference proteome</keyword>
<comment type="caution">
    <text evidence="4">The sequence shown here is derived from an EMBL/GenBank/DDBJ whole genome shotgun (WGS) entry which is preliminary data.</text>
</comment>
<evidence type="ECO:0000256" key="3">
    <source>
        <dbReference type="SAM" id="Coils"/>
    </source>
</evidence>
<feature type="coiled-coil region" evidence="3">
    <location>
        <begin position="65"/>
        <end position="113"/>
    </location>
</feature>
<dbReference type="GO" id="GO:0009903">
    <property type="term" value="P:chloroplast avoidance movement"/>
    <property type="evidence" value="ECO:0007669"/>
    <property type="project" value="TreeGrafter"/>
</dbReference>
<dbReference type="AlphaFoldDB" id="A0AAV8TEA3"/>
<evidence type="ECO:0000313" key="4">
    <source>
        <dbReference type="EMBL" id="KAJ8764433.1"/>
    </source>
</evidence>